<name>A0AAE1VB74_9SOLA</name>
<proteinExistence type="predicted"/>
<dbReference type="EMBL" id="JAVYJV010000014">
    <property type="protein sequence ID" value="KAK4354145.1"/>
    <property type="molecule type" value="Genomic_DNA"/>
</dbReference>
<protein>
    <submittedName>
        <fullName evidence="1">Uncharacterized protein</fullName>
    </submittedName>
</protein>
<accession>A0AAE1VB74</accession>
<sequence>MSWYPQCGAFKHFREPKVVVPSLLLIWACIGRVKPVRGNFRSRQSSQWKDFKSQLQDMLRHSGTKGIELKKPNSSLYTFPMPDCM</sequence>
<keyword evidence="2" id="KW-1185">Reference proteome</keyword>
<dbReference type="AlphaFoldDB" id="A0AAE1VB74"/>
<dbReference type="PANTHER" id="PTHR31288">
    <property type="entry name" value="O-FUCOSYLTRANSFERASE FAMILY PROTEIN"/>
    <property type="match status" value="1"/>
</dbReference>
<dbReference type="Proteomes" id="UP001291623">
    <property type="component" value="Unassembled WGS sequence"/>
</dbReference>
<gene>
    <name evidence="1" type="ORF">RND71_026339</name>
</gene>
<comment type="caution">
    <text evidence="1">The sequence shown here is derived from an EMBL/GenBank/DDBJ whole genome shotgun (WGS) entry which is preliminary data.</text>
</comment>
<organism evidence="1 2">
    <name type="scientific">Anisodus tanguticus</name>
    <dbReference type="NCBI Taxonomy" id="243964"/>
    <lineage>
        <taxon>Eukaryota</taxon>
        <taxon>Viridiplantae</taxon>
        <taxon>Streptophyta</taxon>
        <taxon>Embryophyta</taxon>
        <taxon>Tracheophyta</taxon>
        <taxon>Spermatophyta</taxon>
        <taxon>Magnoliopsida</taxon>
        <taxon>eudicotyledons</taxon>
        <taxon>Gunneridae</taxon>
        <taxon>Pentapetalae</taxon>
        <taxon>asterids</taxon>
        <taxon>lamiids</taxon>
        <taxon>Solanales</taxon>
        <taxon>Solanaceae</taxon>
        <taxon>Solanoideae</taxon>
        <taxon>Hyoscyameae</taxon>
        <taxon>Anisodus</taxon>
    </lineage>
</organism>
<reference evidence="1" key="1">
    <citation type="submission" date="2023-12" db="EMBL/GenBank/DDBJ databases">
        <title>Genome assembly of Anisodus tanguticus.</title>
        <authorList>
            <person name="Wang Y.-J."/>
        </authorList>
    </citation>
    <scope>NUCLEOTIDE SEQUENCE</scope>
    <source>
        <strain evidence="1">KB-2021</strain>
        <tissue evidence="1">Leaf</tissue>
    </source>
</reference>
<dbReference type="InterPro" id="IPR024709">
    <property type="entry name" value="FucosylTrfase_pln"/>
</dbReference>
<dbReference type="PANTHER" id="PTHR31288:SF22">
    <property type="entry name" value="O-FUCOSYLTRANSFERASE 9"/>
    <property type="match status" value="1"/>
</dbReference>
<evidence type="ECO:0000313" key="1">
    <source>
        <dbReference type="EMBL" id="KAK4354145.1"/>
    </source>
</evidence>
<evidence type="ECO:0000313" key="2">
    <source>
        <dbReference type="Proteomes" id="UP001291623"/>
    </source>
</evidence>